<feature type="domain" description="Fimbrial-type adhesion" evidence="5">
    <location>
        <begin position="208"/>
        <end position="368"/>
    </location>
</feature>
<dbReference type="InterPro" id="IPR000259">
    <property type="entry name" value="Adhesion_dom_fimbrial"/>
</dbReference>
<dbReference type="InterPro" id="IPR050263">
    <property type="entry name" value="Bact_Fimbrial_Adh_Pro"/>
</dbReference>
<keyword evidence="3" id="KW-0281">Fimbrium</keyword>
<name>A0AAE5WGG8_AVIPA</name>
<dbReference type="EMBL" id="QJPJ01000008">
    <property type="protein sequence ID" value="PXZ39040.1"/>
    <property type="molecule type" value="Genomic_DNA"/>
</dbReference>
<keyword evidence="4" id="KW-0732">Signal</keyword>
<feature type="signal peptide" evidence="4">
    <location>
        <begin position="1"/>
        <end position="22"/>
    </location>
</feature>
<dbReference type="GO" id="GO:0043709">
    <property type="term" value="P:cell adhesion involved in single-species biofilm formation"/>
    <property type="evidence" value="ECO:0007669"/>
    <property type="project" value="TreeGrafter"/>
</dbReference>
<dbReference type="PANTHER" id="PTHR33420:SF14">
    <property type="entry name" value="TYPE 1 FIMBRIN D-MANNOSE SPECIFIC ADHESIN"/>
    <property type="match status" value="1"/>
</dbReference>
<dbReference type="Pfam" id="PF00419">
    <property type="entry name" value="Fimbrial"/>
    <property type="match status" value="1"/>
</dbReference>
<dbReference type="InterPro" id="IPR008966">
    <property type="entry name" value="Adhesion_dom_sf"/>
</dbReference>
<dbReference type="InterPro" id="IPR036937">
    <property type="entry name" value="Adhesion_dom_fimbrial_sf"/>
</dbReference>
<dbReference type="SUPFAM" id="SSF49401">
    <property type="entry name" value="Bacterial adhesins"/>
    <property type="match status" value="1"/>
</dbReference>
<organism evidence="6 7">
    <name type="scientific">Avibacterium paragallinarum</name>
    <name type="common">Haemophilus gallinarum</name>
    <dbReference type="NCBI Taxonomy" id="728"/>
    <lineage>
        <taxon>Bacteria</taxon>
        <taxon>Pseudomonadati</taxon>
        <taxon>Pseudomonadota</taxon>
        <taxon>Gammaproteobacteria</taxon>
        <taxon>Pasteurellales</taxon>
        <taxon>Pasteurellaceae</taxon>
        <taxon>Avibacterium</taxon>
    </lineage>
</organism>
<evidence type="ECO:0000313" key="7">
    <source>
        <dbReference type="Proteomes" id="UP000247594"/>
    </source>
</evidence>
<dbReference type="RefSeq" id="WP_110479427.1">
    <property type="nucleotide sequence ID" value="NZ_JAMDKI010000027.1"/>
</dbReference>
<protein>
    <recommendedName>
        <fullName evidence="5">Fimbrial-type adhesion domain-containing protein</fullName>
    </recommendedName>
</protein>
<dbReference type="AlphaFoldDB" id="A0AAE5WGG8"/>
<comment type="subcellular location">
    <subcellularLocation>
        <location evidence="1">Fimbrium</location>
    </subcellularLocation>
</comment>
<evidence type="ECO:0000256" key="2">
    <source>
        <dbReference type="ARBA" id="ARBA00006671"/>
    </source>
</evidence>
<sequence>MKMNFKKYLLTILMCSCMSVNAVQKMVAIMPQVDLVLGDKTVNIARDRGDFRRLYFTSPSVTDPYFFNNVGRGVTSTVEVKVVLENLGIYSINGNPLFRVPNLPDIGIELMIYDRKGEKYYPYTDKDWHEIFRWGPNHSNAQGLKAFFRLVMLDTPEARVYSGNRYSLDADLLVGYVRSRSYSGNNLYAESDEIPVYIKPFTLIRNIASCTYRGSNFNVPLPTVNKNSFRGNGSEVFGGTFVLNLDQCGVLQQDNSLTSDNSLSSVWVTFTDATNPDNRTGLLTLTQDSSAQGVKLKIYPASSNSINQNALHFGADSRLKGNENAKQINYSAASKTAHQRYIVKYVQDGSEIIPGSVNAIATFTFSYQ</sequence>
<proteinExistence type="inferred from homology"/>
<feature type="chain" id="PRO_5041936999" description="Fimbrial-type adhesion domain-containing protein" evidence="4">
    <location>
        <begin position="23"/>
        <end position="368"/>
    </location>
</feature>
<evidence type="ECO:0000256" key="3">
    <source>
        <dbReference type="ARBA" id="ARBA00023263"/>
    </source>
</evidence>
<evidence type="ECO:0000256" key="1">
    <source>
        <dbReference type="ARBA" id="ARBA00004561"/>
    </source>
</evidence>
<dbReference type="PANTHER" id="PTHR33420">
    <property type="entry name" value="FIMBRIAL SUBUNIT ELFA-RELATED"/>
    <property type="match status" value="1"/>
</dbReference>
<comment type="similarity">
    <text evidence="2">Belongs to the fimbrial protein family.</text>
</comment>
<accession>A0AAE5WGG8</accession>
<evidence type="ECO:0000256" key="4">
    <source>
        <dbReference type="SAM" id="SignalP"/>
    </source>
</evidence>
<evidence type="ECO:0000313" key="6">
    <source>
        <dbReference type="EMBL" id="PXZ39040.1"/>
    </source>
</evidence>
<gene>
    <name evidence="6" type="ORF">DM482_06525</name>
</gene>
<dbReference type="GO" id="GO:0009289">
    <property type="term" value="C:pilus"/>
    <property type="evidence" value="ECO:0007669"/>
    <property type="project" value="UniProtKB-SubCell"/>
</dbReference>
<comment type="caution">
    <text evidence="6">The sequence shown here is derived from an EMBL/GenBank/DDBJ whole genome shotgun (WGS) entry which is preliminary data.</text>
</comment>
<dbReference type="Gene3D" id="2.60.40.1090">
    <property type="entry name" value="Fimbrial-type adhesion domain"/>
    <property type="match status" value="1"/>
</dbReference>
<dbReference type="Proteomes" id="UP000247594">
    <property type="component" value="Unassembled WGS sequence"/>
</dbReference>
<reference evidence="6 7" key="1">
    <citation type="submission" date="2018-06" db="EMBL/GenBank/DDBJ databases">
        <authorList>
            <person name="Teymurazov M."/>
            <person name="Kislichkina A."/>
            <person name="Abaymova A."/>
            <person name="Mukhina T."/>
            <person name="Mayskaya N."/>
            <person name="Svetoch E."/>
            <person name="Bogun A."/>
        </authorList>
    </citation>
    <scope>NUCLEOTIDE SEQUENCE [LARGE SCALE GENOMIC DNA]</scope>
    <source>
        <strain evidence="6 7">SCPM-O-B-8406</strain>
    </source>
</reference>
<evidence type="ECO:0000259" key="5">
    <source>
        <dbReference type="Pfam" id="PF00419"/>
    </source>
</evidence>